<dbReference type="SUPFAM" id="SSF51556">
    <property type="entry name" value="Metallo-dependent hydrolases"/>
    <property type="match status" value="1"/>
</dbReference>
<organism evidence="3 4">
    <name type="scientific">Tectimicrobiota bacterium</name>
    <dbReference type="NCBI Taxonomy" id="2528274"/>
    <lineage>
        <taxon>Bacteria</taxon>
        <taxon>Pseudomonadati</taxon>
        <taxon>Nitrospinota/Tectimicrobiota group</taxon>
        <taxon>Candidatus Tectimicrobiota</taxon>
    </lineage>
</organism>
<dbReference type="Pfam" id="PF04909">
    <property type="entry name" value="Amidohydro_2"/>
    <property type="match status" value="1"/>
</dbReference>
<dbReference type="GO" id="GO:0016831">
    <property type="term" value="F:carboxy-lyase activity"/>
    <property type="evidence" value="ECO:0007669"/>
    <property type="project" value="InterPro"/>
</dbReference>
<evidence type="ECO:0000313" key="4">
    <source>
        <dbReference type="Proteomes" id="UP000712673"/>
    </source>
</evidence>
<dbReference type="PANTHER" id="PTHR21240:SF28">
    <property type="entry name" value="ISO-OROTATE DECARBOXYLASE (EUROFUNG)"/>
    <property type="match status" value="1"/>
</dbReference>
<protein>
    <recommendedName>
        <fullName evidence="2">Amidohydrolase-related domain-containing protein</fullName>
    </recommendedName>
</protein>
<dbReference type="InterPro" id="IPR006680">
    <property type="entry name" value="Amidohydro-rel"/>
</dbReference>
<dbReference type="InterPro" id="IPR032466">
    <property type="entry name" value="Metal_Hydrolase"/>
</dbReference>
<keyword evidence="1" id="KW-0456">Lyase</keyword>
<dbReference type="InterPro" id="IPR032465">
    <property type="entry name" value="ACMSD"/>
</dbReference>
<name>A0A937W0C0_UNCTE</name>
<sequence>MLAPPGKKAQSISQDARRMEVIMTKTYPMLSSDGHLEVLPERWTSRMPAPYRALAPRTTTLPDGSDAIVMEGSGPFKVNYIDLRGGRHASAWQPVGVKVEDTPGIGPPEQRLHEQDVDGLLAEILFPNMAAGPGLWRNMKDDAAYKAAVRAYNDWLAEEYCPVAPDRLIGMAVIPWTNLHDAIAELQHAAKMGLKGVVLGVFPSGKTYPTPEDDAFWAAAQEMHMPVTVHVGFNRNGPRAHEPTFLFPNPDPEILKSTRHIVDYVARWGMDAAKSMAPLILSGVFDRFPDFQMFFAETRVGWIPFWLEMADYWYDKHLSWNKRLLGFQPPQRMPSEYIRDNIILSVQHVERTAMEMRHLLGIDHLLFATDFPHIECDWPDTKAYVERMFAGVPWDEAYPILAGNMIKFFHLEETPMAKQVEAQAQVAVW</sequence>
<dbReference type="EMBL" id="VGLS01000322">
    <property type="protein sequence ID" value="MBM3224421.1"/>
    <property type="molecule type" value="Genomic_DNA"/>
</dbReference>
<dbReference type="GO" id="GO:0019748">
    <property type="term" value="P:secondary metabolic process"/>
    <property type="evidence" value="ECO:0007669"/>
    <property type="project" value="TreeGrafter"/>
</dbReference>
<dbReference type="GO" id="GO:0005737">
    <property type="term" value="C:cytoplasm"/>
    <property type="evidence" value="ECO:0007669"/>
    <property type="project" value="TreeGrafter"/>
</dbReference>
<feature type="domain" description="Amidohydrolase-related" evidence="2">
    <location>
        <begin position="143"/>
        <end position="410"/>
    </location>
</feature>
<comment type="caution">
    <text evidence="3">The sequence shown here is derived from an EMBL/GenBank/DDBJ whole genome shotgun (WGS) entry which is preliminary data.</text>
</comment>
<reference evidence="3" key="1">
    <citation type="submission" date="2019-03" db="EMBL/GenBank/DDBJ databases">
        <title>Lake Tanganyika Metagenome-Assembled Genomes (MAGs).</title>
        <authorList>
            <person name="Tran P."/>
        </authorList>
    </citation>
    <scope>NUCLEOTIDE SEQUENCE</scope>
    <source>
        <strain evidence="3">K_DeepCast_65m_m2_066</strain>
    </source>
</reference>
<dbReference type="GO" id="GO:0016787">
    <property type="term" value="F:hydrolase activity"/>
    <property type="evidence" value="ECO:0007669"/>
    <property type="project" value="InterPro"/>
</dbReference>
<proteinExistence type="predicted"/>
<dbReference type="PANTHER" id="PTHR21240">
    <property type="entry name" value="2-AMINO-3-CARBOXYLMUCONATE-6-SEMIALDEHYDE DECARBOXYLASE"/>
    <property type="match status" value="1"/>
</dbReference>
<evidence type="ECO:0000256" key="1">
    <source>
        <dbReference type="ARBA" id="ARBA00023239"/>
    </source>
</evidence>
<dbReference type="Proteomes" id="UP000712673">
    <property type="component" value="Unassembled WGS sequence"/>
</dbReference>
<gene>
    <name evidence="3" type="ORF">FJZ47_11550</name>
</gene>
<dbReference type="AlphaFoldDB" id="A0A937W0C0"/>
<dbReference type="Gene3D" id="3.20.20.140">
    <property type="entry name" value="Metal-dependent hydrolases"/>
    <property type="match status" value="1"/>
</dbReference>
<evidence type="ECO:0000259" key="2">
    <source>
        <dbReference type="Pfam" id="PF04909"/>
    </source>
</evidence>
<evidence type="ECO:0000313" key="3">
    <source>
        <dbReference type="EMBL" id="MBM3224421.1"/>
    </source>
</evidence>
<accession>A0A937W0C0</accession>